<evidence type="ECO:0000313" key="1">
    <source>
        <dbReference type="EMBL" id="NDU96541.1"/>
    </source>
</evidence>
<sequence length="67" mass="7718">MVITRDNNKIIIQAVSSINMDAVQRLIDYINVLEITANNQGTEEQAAALADEIDRNWWAENKKRFLK</sequence>
<dbReference type="EMBL" id="JAAFZH010000007">
    <property type="protein sequence ID" value="NDU96541.1"/>
    <property type="molecule type" value="Genomic_DNA"/>
</dbReference>
<dbReference type="Proteomes" id="UP000474175">
    <property type="component" value="Unassembled WGS sequence"/>
</dbReference>
<comment type="caution">
    <text evidence="1">The sequence shown here is derived from an EMBL/GenBank/DDBJ whole genome shotgun (WGS) entry which is preliminary data.</text>
</comment>
<accession>A0A6L9LBK1</accession>
<organism evidence="1 2">
    <name type="scientific">Spirosoma terrae</name>
    <dbReference type="NCBI Taxonomy" id="1968276"/>
    <lineage>
        <taxon>Bacteria</taxon>
        <taxon>Pseudomonadati</taxon>
        <taxon>Bacteroidota</taxon>
        <taxon>Cytophagia</taxon>
        <taxon>Cytophagales</taxon>
        <taxon>Cytophagaceae</taxon>
        <taxon>Spirosoma</taxon>
    </lineage>
</organism>
<protein>
    <submittedName>
        <fullName evidence="1">Uncharacterized protein</fullName>
    </submittedName>
</protein>
<reference evidence="1 2" key="1">
    <citation type="submission" date="2020-02" db="EMBL/GenBank/DDBJ databases">
        <title>Draft genome sequence of two Spirosoma agri KCTC 52727 and Spirosoma terrae KCTC 52035.</title>
        <authorList>
            <person name="Rojas J."/>
            <person name="Ambika Manirajan B."/>
            <person name="Suarez C."/>
            <person name="Ratering S."/>
            <person name="Schnell S."/>
        </authorList>
    </citation>
    <scope>NUCLEOTIDE SEQUENCE [LARGE SCALE GENOMIC DNA]</scope>
    <source>
        <strain evidence="1 2">KCTC 52035</strain>
    </source>
</reference>
<name>A0A6L9LBK1_9BACT</name>
<dbReference type="AlphaFoldDB" id="A0A6L9LBK1"/>
<evidence type="ECO:0000313" key="2">
    <source>
        <dbReference type="Proteomes" id="UP000474175"/>
    </source>
</evidence>
<dbReference type="RefSeq" id="WP_163950866.1">
    <property type="nucleotide sequence ID" value="NZ_JAAFZH010000007.1"/>
</dbReference>
<gene>
    <name evidence="1" type="ORF">GK108_16790</name>
</gene>
<keyword evidence="2" id="KW-1185">Reference proteome</keyword>
<proteinExistence type="predicted"/>